<dbReference type="EMBL" id="DS268433">
    <property type="protein sequence ID" value="EFO97650.1"/>
    <property type="molecule type" value="Genomic_DNA"/>
</dbReference>
<dbReference type="InParanoid" id="E3MBS2"/>
<dbReference type="InterPro" id="IPR019430">
    <property type="entry name" value="7TM_GPCR_serpentine_rcpt_Srx"/>
</dbReference>
<keyword evidence="1" id="KW-1133">Transmembrane helix</keyword>
<dbReference type="PANTHER" id="PTHR23017:SF44">
    <property type="entry name" value="G-PROTEIN COUPLED RECEPTORS FAMILY 1 PROFILE DOMAIN-CONTAINING PROTEIN"/>
    <property type="match status" value="1"/>
</dbReference>
<reference evidence="3" key="1">
    <citation type="submission" date="2007-07" db="EMBL/GenBank/DDBJ databases">
        <title>PCAP assembly of the Caenorhabditis remanei genome.</title>
        <authorList>
            <consortium name="The Caenorhabditis remanei Sequencing Consortium"/>
            <person name="Wilson R.K."/>
        </authorList>
    </citation>
    <scope>NUCLEOTIDE SEQUENCE [LARGE SCALE GENOMIC DNA]</scope>
    <source>
        <strain evidence="3">PB4641</strain>
    </source>
</reference>
<feature type="domain" description="7TM GPCR serpentine receptor class x (Srx)" evidence="2">
    <location>
        <begin position="45"/>
        <end position="100"/>
    </location>
</feature>
<dbReference type="Pfam" id="PF10328">
    <property type="entry name" value="7TM_GPCR_Srx"/>
    <property type="match status" value="1"/>
</dbReference>
<keyword evidence="1" id="KW-0812">Transmembrane</keyword>
<dbReference type="OrthoDB" id="5849384at2759"/>
<feature type="transmembrane region" description="Helical" evidence="1">
    <location>
        <begin position="39"/>
        <end position="62"/>
    </location>
</feature>
<sequence length="100" mass="11129">MVSKRPGAYQCLLHAINYTYSSSFTRKNGFQNMLNNEKLAGLIVFTFAFIGVVANWTVAILIRKLPSLKNSFGRLTASQSIGDAIHCTIFAFLFAPMCFL</sequence>
<proteinExistence type="predicted"/>
<dbReference type="AlphaFoldDB" id="E3MBS2"/>
<evidence type="ECO:0000313" key="4">
    <source>
        <dbReference type="Proteomes" id="UP000008281"/>
    </source>
</evidence>
<name>E3MBS2_CAERE</name>
<accession>E3MBS2</accession>
<evidence type="ECO:0000256" key="1">
    <source>
        <dbReference type="SAM" id="Phobius"/>
    </source>
</evidence>
<organism evidence="4">
    <name type="scientific">Caenorhabditis remanei</name>
    <name type="common">Caenorhabditis vulgaris</name>
    <dbReference type="NCBI Taxonomy" id="31234"/>
    <lineage>
        <taxon>Eukaryota</taxon>
        <taxon>Metazoa</taxon>
        <taxon>Ecdysozoa</taxon>
        <taxon>Nematoda</taxon>
        <taxon>Chromadorea</taxon>
        <taxon>Rhabditida</taxon>
        <taxon>Rhabditina</taxon>
        <taxon>Rhabditomorpha</taxon>
        <taxon>Rhabditoidea</taxon>
        <taxon>Rhabditidae</taxon>
        <taxon>Peloderinae</taxon>
        <taxon>Caenorhabditis</taxon>
    </lineage>
</organism>
<keyword evidence="1" id="KW-0472">Membrane</keyword>
<dbReference type="HOGENOM" id="CLU_2308658_0_0_1"/>
<protein>
    <recommendedName>
        <fullName evidence="2">7TM GPCR serpentine receptor class x (Srx) domain-containing protein</fullName>
    </recommendedName>
</protein>
<dbReference type="Proteomes" id="UP000008281">
    <property type="component" value="Unassembled WGS sequence"/>
</dbReference>
<keyword evidence="4" id="KW-1185">Reference proteome</keyword>
<evidence type="ECO:0000259" key="2">
    <source>
        <dbReference type="Pfam" id="PF10328"/>
    </source>
</evidence>
<evidence type="ECO:0000313" key="3">
    <source>
        <dbReference type="EMBL" id="EFO97650.1"/>
    </source>
</evidence>
<gene>
    <name evidence="3" type="ORF">CRE_15957</name>
</gene>
<dbReference type="SUPFAM" id="SSF81321">
    <property type="entry name" value="Family A G protein-coupled receptor-like"/>
    <property type="match status" value="1"/>
</dbReference>
<dbReference type="PANTHER" id="PTHR23017">
    <property type="entry name" value="SERPENTINE RECEPTOR, CLASS X"/>
    <property type="match status" value="1"/>
</dbReference>